<dbReference type="PANTHER" id="PTHR11061:SF30">
    <property type="entry name" value="TRNA (URACIL(54)-C(5))-METHYLTRANSFERASE"/>
    <property type="match status" value="1"/>
</dbReference>
<feature type="binding site" evidence="4">
    <location>
        <position position="245"/>
    </location>
    <ligand>
        <name>S-adenosyl-L-methionine</name>
        <dbReference type="ChEBI" id="CHEBI:59789"/>
    </ligand>
</feature>
<evidence type="ECO:0000256" key="2">
    <source>
        <dbReference type="ARBA" id="ARBA00022679"/>
    </source>
</evidence>
<evidence type="ECO:0000256" key="5">
    <source>
        <dbReference type="PROSITE-ProRule" id="PRU10015"/>
    </source>
</evidence>
<gene>
    <name evidence="6" type="ORF">HMPREF9460_00295</name>
</gene>
<evidence type="ECO:0000313" key="6">
    <source>
        <dbReference type="EMBL" id="KGF57267.1"/>
    </source>
</evidence>
<comment type="caution">
    <text evidence="6">The sequence shown here is derived from an EMBL/GenBank/DDBJ whole genome shotgun (WGS) entry which is preliminary data.</text>
</comment>
<proteinExistence type="inferred from homology"/>
<dbReference type="GO" id="GO:0070041">
    <property type="term" value="F:rRNA (uridine-C5-)-methyltransferase activity"/>
    <property type="evidence" value="ECO:0007669"/>
    <property type="project" value="TreeGrafter"/>
</dbReference>
<keyword evidence="7" id="KW-1185">Reference proteome</keyword>
<feature type="binding site" evidence="4">
    <location>
        <position position="266"/>
    </location>
    <ligand>
        <name>S-adenosyl-L-methionine</name>
        <dbReference type="ChEBI" id="CHEBI:59789"/>
    </ligand>
</feature>
<sequence>MAEERHICALLRQGCGGCPLLETPYPEQLRQKQARVEALLGEFGPVSPILGMEHPWHYRNKAISTFCTGPGRRLDSGIYAAGTHRVVPVASCLLHHPALDEAVEAVRRAARLCRYEPYQEDRGTGLVRHVLVRHSRATGRVLVALVTAAPVLPGARAFVSKVRELCPQVETIVQNINPRRSSAVLGPREKVLWGRGYIEDTLCGVRFRLGASSFYQINPEQTEVLYRTALDGAGLDGTQTVVDAYCGVGTIGLAAAGRARRVLGVEFNPSAARCAAQNARANGAGNARFLCADATAYLQGMAARGERADVVFLDPPRAGSTPEFLGAVDRMGPERIVYISCNPETQRRDLRLLAGRGWKARLLQPVDLFPHTEHVECVAVLAKIRGGGM</sequence>
<dbReference type="FunFam" id="3.40.50.150:FF:000009">
    <property type="entry name" value="23S rRNA (Uracil(1939)-C(5))-methyltransferase RlmD"/>
    <property type="match status" value="1"/>
</dbReference>
<dbReference type="NCBIfam" id="TIGR00479">
    <property type="entry name" value="rumA"/>
    <property type="match status" value="1"/>
</dbReference>
<keyword evidence="3 4" id="KW-0949">S-adenosyl-L-methionine</keyword>
<feature type="active site" description="Nucleophile" evidence="4">
    <location>
        <position position="341"/>
    </location>
</feature>
<dbReference type="InterPro" id="IPR030391">
    <property type="entry name" value="MeTrfase_TrmA_CS"/>
</dbReference>
<dbReference type="RefSeq" id="WP_044938416.1">
    <property type="nucleotide sequence ID" value="NZ_KN174161.1"/>
</dbReference>
<feature type="active site" evidence="5">
    <location>
        <position position="341"/>
    </location>
</feature>
<dbReference type="Pfam" id="PF05958">
    <property type="entry name" value="tRNA_U5-meth_tr"/>
    <property type="match status" value="1"/>
</dbReference>
<dbReference type="PROSITE" id="PS01230">
    <property type="entry name" value="TRMA_1"/>
    <property type="match status" value="1"/>
</dbReference>
<dbReference type="Gene3D" id="2.40.50.1070">
    <property type="match status" value="1"/>
</dbReference>
<evidence type="ECO:0000256" key="1">
    <source>
        <dbReference type="ARBA" id="ARBA00022603"/>
    </source>
</evidence>
<dbReference type="PROSITE" id="PS01231">
    <property type="entry name" value="TRMA_2"/>
    <property type="match status" value="1"/>
</dbReference>
<reference evidence="6 7" key="1">
    <citation type="submission" date="2011-08" db="EMBL/GenBank/DDBJ databases">
        <title>The Genome Sequence of Clostridium orbiscindens 1_3_50AFAA.</title>
        <authorList>
            <consortium name="The Broad Institute Genome Sequencing Platform"/>
            <person name="Earl A."/>
            <person name="Ward D."/>
            <person name="Feldgarden M."/>
            <person name="Gevers D."/>
            <person name="Daigneault M."/>
            <person name="Strauss J."/>
            <person name="Allen-Vercoe E."/>
            <person name="Young S.K."/>
            <person name="Zeng Q."/>
            <person name="Gargeya S."/>
            <person name="Fitzgerald M."/>
            <person name="Haas B."/>
            <person name="Abouelleil A."/>
            <person name="Alvarado L."/>
            <person name="Arachchi H.M."/>
            <person name="Berlin A."/>
            <person name="Brown A."/>
            <person name="Chapman S.B."/>
            <person name="Chen Z."/>
            <person name="Dunbar C."/>
            <person name="Freedman E."/>
            <person name="Gearin G."/>
            <person name="Gellesch M."/>
            <person name="Goldberg J."/>
            <person name="Griggs A."/>
            <person name="Gujja S."/>
            <person name="Heiman D."/>
            <person name="Howarth C."/>
            <person name="Larson L."/>
            <person name="Lui A."/>
            <person name="MacDonald P.J.P."/>
            <person name="Montmayeur A."/>
            <person name="Murphy C."/>
            <person name="Neiman D."/>
            <person name="Pearson M."/>
            <person name="Priest M."/>
            <person name="Roberts A."/>
            <person name="Saif S."/>
            <person name="Shea T."/>
            <person name="Shenoy N."/>
            <person name="Sisk P."/>
            <person name="Stolte C."/>
            <person name="Sykes S."/>
            <person name="Wortman J."/>
            <person name="Nusbaum C."/>
            <person name="Birren B."/>
        </authorList>
    </citation>
    <scope>NUCLEOTIDE SEQUENCE [LARGE SCALE GENOMIC DNA]</scope>
    <source>
        <strain evidence="6 7">1_3_50AFAA</strain>
    </source>
</reference>
<dbReference type="InterPro" id="IPR029063">
    <property type="entry name" value="SAM-dependent_MTases_sf"/>
</dbReference>
<dbReference type="HOGENOM" id="CLU_014689_5_1_9"/>
<feature type="binding site" evidence="4">
    <location>
        <position position="314"/>
    </location>
    <ligand>
        <name>S-adenosyl-L-methionine</name>
        <dbReference type="ChEBI" id="CHEBI:59789"/>
    </ligand>
</feature>
<evidence type="ECO:0000256" key="3">
    <source>
        <dbReference type="ARBA" id="ARBA00022691"/>
    </source>
</evidence>
<keyword evidence="2 4" id="KW-0808">Transferase</keyword>
<name>A0A096CR54_FLAPL</name>
<dbReference type="eggNOG" id="COG2265">
    <property type="taxonomic scope" value="Bacteria"/>
</dbReference>
<dbReference type="InterPro" id="IPR030390">
    <property type="entry name" value="MeTrfase_TrmA_AS"/>
</dbReference>
<dbReference type="PANTHER" id="PTHR11061">
    <property type="entry name" value="RNA M5U METHYLTRANSFERASE"/>
    <property type="match status" value="1"/>
</dbReference>
<dbReference type="InterPro" id="IPR010280">
    <property type="entry name" value="U5_MeTrfase_fam"/>
</dbReference>
<organism evidence="6 7">
    <name type="scientific">Flavonifractor plautii 1_3_50AFAA</name>
    <dbReference type="NCBI Taxonomy" id="742738"/>
    <lineage>
        <taxon>Bacteria</taxon>
        <taxon>Bacillati</taxon>
        <taxon>Bacillota</taxon>
        <taxon>Clostridia</taxon>
        <taxon>Eubacteriales</taxon>
        <taxon>Oscillospiraceae</taxon>
        <taxon>Flavonifractor</taxon>
    </lineage>
</organism>
<dbReference type="EMBL" id="ADLO01000009">
    <property type="protein sequence ID" value="KGF57267.1"/>
    <property type="molecule type" value="Genomic_DNA"/>
</dbReference>
<dbReference type="GO" id="GO:0070475">
    <property type="term" value="P:rRNA base methylation"/>
    <property type="evidence" value="ECO:0007669"/>
    <property type="project" value="TreeGrafter"/>
</dbReference>
<feature type="binding site" evidence="4">
    <location>
        <position position="216"/>
    </location>
    <ligand>
        <name>S-adenosyl-L-methionine</name>
        <dbReference type="ChEBI" id="CHEBI:59789"/>
    </ligand>
</feature>
<dbReference type="SUPFAM" id="SSF53335">
    <property type="entry name" value="S-adenosyl-L-methionine-dependent methyltransferases"/>
    <property type="match status" value="1"/>
</dbReference>
<comment type="similarity">
    <text evidence="4">Belongs to the class I-like SAM-binding methyltransferase superfamily. RNA M5U methyltransferase family.</text>
</comment>
<protein>
    <submittedName>
        <fullName evidence="6">23S rRNA (Uracil-5-)-methyltransferase RumA</fullName>
    </submittedName>
</protein>
<dbReference type="FunFam" id="2.40.50.1070:FF:000003">
    <property type="entry name" value="23S rRNA (Uracil-5-)-methyltransferase RumA"/>
    <property type="match status" value="1"/>
</dbReference>
<evidence type="ECO:0000256" key="4">
    <source>
        <dbReference type="PROSITE-ProRule" id="PRU01024"/>
    </source>
</evidence>
<dbReference type="CDD" id="cd02440">
    <property type="entry name" value="AdoMet_MTases"/>
    <property type="match status" value="1"/>
</dbReference>
<dbReference type="AlphaFoldDB" id="A0A096CR54"/>
<evidence type="ECO:0000313" key="7">
    <source>
        <dbReference type="Proteomes" id="UP000029585"/>
    </source>
</evidence>
<accession>A0A096CR54</accession>
<dbReference type="Gene3D" id="3.40.50.150">
    <property type="entry name" value="Vaccinia Virus protein VP39"/>
    <property type="match status" value="1"/>
</dbReference>
<keyword evidence="1 4" id="KW-0489">Methyltransferase</keyword>
<dbReference type="PROSITE" id="PS51687">
    <property type="entry name" value="SAM_MT_RNA_M5U"/>
    <property type="match status" value="1"/>
</dbReference>
<dbReference type="Proteomes" id="UP000029585">
    <property type="component" value="Unassembled WGS sequence"/>
</dbReference>
<dbReference type="PATRIC" id="fig|742738.3.peg.308"/>